<keyword evidence="8" id="KW-0902">Two-component regulatory system</keyword>
<dbReference type="OrthoDB" id="773385at2"/>
<accession>A0A4P8XQ71</accession>
<dbReference type="GO" id="GO:0016020">
    <property type="term" value="C:membrane"/>
    <property type="evidence" value="ECO:0007669"/>
    <property type="project" value="InterPro"/>
</dbReference>
<dbReference type="PANTHER" id="PTHR24421:SF10">
    <property type="entry name" value="NITRATE_NITRITE SENSOR PROTEIN NARQ"/>
    <property type="match status" value="1"/>
</dbReference>
<keyword evidence="7" id="KW-0067">ATP-binding</keyword>
<dbReference type="Pfam" id="PF02518">
    <property type="entry name" value="HATPase_c"/>
    <property type="match status" value="1"/>
</dbReference>
<dbReference type="InterPro" id="IPR011712">
    <property type="entry name" value="Sig_transdc_His_kin_sub3_dim/P"/>
</dbReference>
<evidence type="ECO:0000256" key="4">
    <source>
        <dbReference type="ARBA" id="ARBA00022679"/>
    </source>
</evidence>
<dbReference type="AlphaFoldDB" id="A0A4P8XQ71"/>
<evidence type="ECO:0000259" key="12">
    <source>
        <dbReference type="Pfam" id="PF07730"/>
    </source>
</evidence>
<dbReference type="CDD" id="cd16917">
    <property type="entry name" value="HATPase_UhpB-NarQ-NarX-like"/>
    <property type="match status" value="1"/>
</dbReference>
<feature type="domain" description="Histidine kinase/HSP90-like ATPase" evidence="11">
    <location>
        <begin position="187"/>
        <end position="264"/>
    </location>
</feature>
<keyword evidence="10" id="KW-0472">Membrane</keyword>
<evidence type="ECO:0000256" key="8">
    <source>
        <dbReference type="ARBA" id="ARBA00023012"/>
    </source>
</evidence>
<evidence type="ECO:0000256" key="3">
    <source>
        <dbReference type="ARBA" id="ARBA00022553"/>
    </source>
</evidence>
<keyword evidence="10" id="KW-0812">Transmembrane</keyword>
<dbReference type="Gene3D" id="1.20.5.1930">
    <property type="match status" value="1"/>
</dbReference>
<feature type="coiled-coil region" evidence="9">
    <location>
        <begin position="54"/>
        <end position="81"/>
    </location>
</feature>
<dbReference type="EMBL" id="CP040396">
    <property type="protein sequence ID" value="QCT04673.1"/>
    <property type="molecule type" value="Genomic_DNA"/>
</dbReference>
<evidence type="ECO:0000256" key="7">
    <source>
        <dbReference type="ARBA" id="ARBA00022840"/>
    </source>
</evidence>
<dbReference type="GO" id="GO:0000155">
    <property type="term" value="F:phosphorelay sensor kinase activity"/>
    <property type="evidence" value="ECO:0007669"/>
    <property type="project" value="InterPro"/>
</dbReference>
<keyword evidence="3" id="KW-0597">Phosphoprotein</keyword>
<keyword evidence="6 13" id="KW-0418">Kinase</keyword>
<evidence type="ECO:0000256" key="1">
    <source>
        <dbReference type="ARBA" id="ARBA00000085"/>
    </source>
</evidence>
<feature type="domain" description="Signal transduction histidine kinase subgroup 3 dimerisation and phosphoacceptor" evidence="12">
    <location>
        <begin position="80"/>
        <end position="141"/>
    </location>
</feature>
<dbReference type="GO" id="GO:0046983">
    <property type="term" value="F:protein dimerization activity"/>
    <property type="evidence" value="ECO:0007669"/>
    <property type="project" value="InterPro"/>
</dbReference>
<keyword evidence="10" id="KW-1133">Transmembrane helix</keyword>
<feature type="transmembrane region" description="Helical" evidence="10">
    <location>
        <begin position="40"/>
        <end position="58"/>
    </location>
</feature>
<reference evidence="13 14" key="1">
    <citation type="submission" date="2019-05" db="EMBL/GenBank/DDBJ databases">
        <authorList>
            <person name="Chen C."/>
        </authorList>
    </citation>
    <scope>NUCLEOTIDE SEQUENCE [LARGE SCALE GENOMIC DNA]</scope>
    <source>
        <strain evidence="13 14">HB172198</strain>
    </source>
</reference>
<evidence type="ECO:0000313" key="13">
    <source>
        <dbReference type="EMBL" id="QCT04673.1"/>
    </source>
</evidence>
<dbReference type="RefSeq" id="WP_138227346.1">
    <property type="nucleotide sequence ID" value="NZ_CP040396.1"/>
</dbReference>
<keyword evidence="14" id="KW-1185">Reference proteome</keyword>
<evidence type="ECO:0000313" key="14">
    <source>
        <dbReference type="Proteomes" id="UP000300879"/>
    </source>
</evidence>
<evidence type="ECO:0000256" key="2">
    <source>
        <dbReference type="ARBA" id="ARBA00012438"/>
    </source>
</evidence>
<keyword evidence="4" id="KW-0808">Transferase</keyword>
<dbReference type="GO" id="GO:0005524">
    <property type="term" value="F:ATP binding"/>
    <property type="evidence" value="ECO:0007669"/>
    <property type="project" value="UniProtKB-KW"/>
</dbReference>
<dbReference type="Proteomes" id="UP000300879">
    <property type="component" value="Chromosome"/>
</dbReference>
<evidence type="ECO:0000256" key="9">
    <source>
        <dbReference type="SAM" id="Coils"/>
    </source>
</evidence>
<dbReference type="PANTHER" id="PTHR24421">
    <property type="entry name" value="NITRATE/NITRITE SENSOR PROTEIN NARX-RELATED"/>
    <property type="match status" value="1"/>
</dbReference>
<evidence type="ECO:0000256" key="5">
    <source>
        <dbReference type="ARBA" id="ARBA00022741"/>
    </source>
</evidence>
<dbReference type="Gene3D" id="3.30.565.10">
    <property type="entry name" value="Histidine kinase-like ATPase, C-terminal domain"/>
    <property type="match status" value="1"/>
</dbReference>
<evidence type="ECO:0000256" key="10">
    <source>
        <dbReference type="SAM" id="Phobius"/>
    </source>
</evidence>
<evidence type="ECO:0000259" key="11">
    <source>
        <dbReference type="Pfam" id="PF02518"/>
    </source>
</evidence>
<proteinExistence type="predicted"/>
<name>A0A4P8XQ71_9BACL</name>
<comment type="catalytic activity">
    <reaction evidence="1">
        <text>ATP + protein L-histidine = ADP + protein N-phospho-L-histidine.</text>
        <dbReference type="EC" id="2.7.13.3"/>
    </reaction>
</comment>
<protein>
    <recommendedName>
        <fullName evidence="2">histidine kinase</fullName>
        <ecNumber evidence="2">2.7.13.3</ecNumber>
    </recommendedName>
</protein>
<dbReference type="InterPro" id="IPR036890">
    <property type="entry name" value="HATPase_C_sf"/>
</dbReference>
<dbReference type="InterPro" id="IPR050482">
    <property type="entry name" value="Sensor_HK_TwoCompSys"/>
</dbReference>
<gene>
    <name evidence="13" type="ORF">E6C60_3968</name>
</gene>
<dbReference type="EC" id="2.7.13.3" evidence="2"/>
<organism evidence="13 14">
    <name type="scientific">Paenibacillus algicola</name>
    <dbReference type="NCBI Taxonomy" id="2565926"/>
    <lineage>
        <taxon>Bacteria</taxon>
        <taxon>Bacillati</taxon>
        <taxon>Bacillota</taxon>
        <taxon>Bacilli</taxon>
        <taxon>Bacillales</taxon>
        <taxon>Paenibacillaceae</taxon>
        <taxon>Paenibacillus</taxon>
    </lineage>
</organism>
<keyword evidence="5" id="KW-0547">Nucleotide-binding</keyword>
<evidence type="ECO:0000256" key="6">
    <source>
        <dbReference type="ARBA" id="ARBA00022777"/>
    </source>
</evidence>
<sequence length="278" mass="31779">MNYKHIKILILVIPTLTIAIWEFVRHEYLLPYISMELGNWLAPLLVFLVSVTLLLKLFQRMEQLQAQLREEQSAKAALQEREAVARELHDGMAQSLFLLGVKVDKLKAAETEAAAASYPGLHQVTQELNDYVRQAISSLRKEPEHEMSSWQDSLQRLIVQFEEEHGIPVIMEWSIPEASLSAKEKVELYSSVREGLQNIRKHAEASEVYVQGLSTLDGGWRVAIQDNGHGMDAQQLEDPRRFGLRIVRERARQLGWGMNLARREGRTVLSITSSREDL</sequence>
<dbReference type="InterPro" id="IPR003594">
    <property type="entry name" value="HATPase_dom"/>
</dbReference>
<feature type="transmembrane region" description="Helical" evidence="10">
    <location>
        <begin position="7"/>
        <end position="24"/>
    </location>
</feature>
<dbReference type="Pfam" id="PF07730">
    <property type="entry name" value="HisKA_3"/>
    <property type="match status" value="1"/>
</dbReference>
<dbReference type="KEGG" id="palo:E6C60_3968"/>
<keyword evidence="9" id="KW-0175">Coiled coil</keyword>
<dbReference type="SUPFAM" id="SSF55874">
    <property type="entry name" value="ATPase domain of HSP90 chaperone/DNA topoisomerase II/histidine kinase"/>
    <property type="match status" value="1"/>
</dbReference>